<protein>
    <recommendedName>
        <fullName evidence="2">Lipoprotein</fullName>
    </recommendedName>
</protein>
<proteinExistence type="predicted"/>
<comment type="caution">
    <text evidence="1">The sequence shown here is derived from an EMBL/GenBank/DDBJ whole genome shotgun (WGS) entry which is preliminary data.</text>
</comment>
<accession>A0A7V3YHZ7</accession>
<evidence type="ECO:0000313" key="1">
    <source>
        <dbReference type="EMBL" id="HGI31356.1"/>
    </source>
</evidence>
<reference evidence="1" key="1">
    <citation type="journal article" date="2020" name="mSystems">
        <title>Genome- and Community-Level Interaction Insights into Carbon Utilization and Element Cycling Functions of Hydrothermarchaeota in Hydrothermal Sediment.</title>
        <authorList>
            <person name="Zhou Z."/>
            <person name="Liu Y."/>
            <person name="Xu W."/>
            <person name="Pan J."/>
            <person name="Luo Z.H."/>
            <person name="Li M."/>
        </authorList>
    </citation>
    <scope>NUCLEOTIDE SEQUENCE [LARGE SCALE GENOMIC DNA]</scope>
    <source>
        <strain evidence="1">SpSt-747</strain>
    </source>
</reference>
<sequence>MEGFKGIVFLALALALVLLGCGSWETVPTVALSELPAWVGKRVVIEGCLRFSCPQVPGAMYPRDCLVFLQESESTVHLEFPQGREDLRRTLDGYYEASFTGCVLVRVEGRVMELSCDVPGCVPWVFLEVARILEVREVRSLRPEAAHPRNFSPGR</sequence>
<dbReference type="PROSITE" id="PS51257">
    <property type="entry name" value="PROKAR_LIPOPROTEIN"/>
    <property type="match status" value="1"/>
</dbReference>
<name>A0A7V3YHZ7_9BACT</name>
<dbReference type="AlphaFoldDB" id="A0A7V3YHZ7"/>
<organism evidence="1">
    <name type="scientific">Candidatus Caldatribacterium californiense</name>
    <dbReference type="NCBI Taxonomy" id="1454726"/>
    <lineage>
        <taxon>Bacteria</taxon>
        <taxon>Pseudomonadati</taxon>
        <taxon>Atribacterota</taxon>
        <taxon>Atribacteria</taxon>
        <taxon>Atribacterales</taxon>
        <taxon>Candidatus Caldatribacteriaceae</taxon>
        <taxon>Candidatus Caldatribacterium</taxon>
    </lineage>
</organism>
<gene>
    <name evidence="1" type="ORF">ENV30_08655</name>
</gene>
<dbReference type="EMBL" id="DTFV01000124">
    <property type="protein sequence ID" value="HGI31356.1"/>
    <property type="molecule type" value="Genomic_DNA"/>
</dbReference>
<evidence type="ECO:0008006" key="2">
    <source>
        <dbReference type="Google" id="ProtNLM"/>
    </source>
</evidence>